<reference evidence="1 2" key="1">
    <citation type="journal article" date="2014" name="Genome Announc.">
        <title>Draft Genome Sequence of Lutibaculum baratangense Strain AMV1T, Isolated from a Mud Volcano in Andamans, India.</title>
        <authorList>
            <person name="Singh A."/>
            <person name="Sreenivas A."/>
            <person name="Sathyanarayana Reddy G."/>
            <person name="Pinnaka A.K."/>
            <person name="Shivaji S."/>
        </authorList>
    </citation>
    <scope>NUCLEOTIDE SEQUENCE [LARGE SCALE GENOMIC DNA]</scope>
    <source>
        <strain evidence="1 2">AMV1</strain>
    </source>
</reference>
<keyword evidence="2" id="KW-1185">Reference proteome</keyword>
<evidence type="ECO:0000313" key="2">
    <source>
        <dbReference type="Proteomes" id="UP000017819"/>
    </source>
</evidence>
<name>V4RMW7_9HYPH</name>
<dbReference type="RefSeq" id="WP_023432528.1">
    <property type="nucleotide sequence ID" value="NZ_AWXZ01000031.1"/>
</dbReference>
<dbReference type="AlphaFoldDB" id="V4RMW7"/>
<evidence type="ECO:0000313" key="1">
    <source>
        <dbReference type="EMBL" id="ESR24565.1"/>
    </source>
</evidence>
<organism evidence="1 2">
    <name type="scientific">Lutibaculum baratangense AMV1</name>
    <dbReference type="NCBI Taxonomy" id="631454"/>
    <lineage>
        <taxon>Bacteria</taxon>
        <taxon>Pseudomonadati</taxon>
        <taxon>Pseudomonadota</taxon>
        <taxon>Alphaproteobacteria</taxon>
        <taxon>Hyphomicrobiales</taxon>
        <taxon>Tepidamorphaceae</taxon>
        <taxon>Lutibaculum</taxon>
    </lineage>
</organism>
<comment type="caution">
    <text evidence="1">The sequence shown here is derived from an EMBL/GenBank/DDBJ whole genome shotgun (WGS) entry which is preliminary data.</text>
</comment>
<dbReference type="Gene3D" id="6.10.140.1340">
    <property type="match status" value="1"/>
</dbReference>
<dbReference type="Proteomes" id="UP000017819">
    <property type="component" value="Unassembled WGS sequence"/>
</dbReference>
<dbReference type="eggNOG" id="ENOG5031H39">
    <property type="taxonomic scope" value="Bacteria"/>
</dbReference>
<dbReference type="EMBL" id="AWXZ01000031">
    <property type="protein sequence ID" value="ESR24565.1"/>
    <property type="molecule type" value="Genomic_DNA"/>
</dbReference>
<proteinExistence type="predicted"/>
<gene>
    <name evidence="1" type="ORF">N177_2399</name>
</gene>
<sequence length="149" mass="16818">MRDGRVARHTAGSINHEIENETEASIHHQARHPHEIPRRLRELDEEWDVERVLEANAATLAFTGTVLGAVHDRRWLVLPAAVTAFLLQHAVQGWCPPLPVLRRMGIRTKREIEAERAALKALRGDFEAVAPRSADPRRAAAEAFRAVRH</sequence>
<protein>
    <recommendedName>
        <fullName evidence="3">DUF2892 domain-containing protein</fullName>
    </recommendedName>
</protein>
<evidence type="ECO:0008006" key="3">
    <source>
        <dbReference type="Google" id="ProtNLM"/>
    </source>
</evidence>
<dbReference type="STRING" id="631454.N177_2399"/>
<accession>V4RMW7</accession>
<dbReference type="PATRIC" id="fig|631454.5.peg.2368"/>
<dbReference type="OrthoDB" id="9799383at2"/>